<keyword evidence="3" id="KW-1185">Reference proteome</keyword>
<name>A0A3R9P7I6_9BACI</name>
<organism evidence="2 3">
    <name type="scientific">Salibacterium salarium</name>
    <dbReference type="NCBI Taxonomy" id="284579"/>
    <lineage>
        <taxon>Bacteria</taxon>
        <taxon>Bacillati</taxon>
        <taxon>Bacillota</taxon>
        <taxon>Bacilli</taxon>
        <taxon>Bacillales</taxon>
        <taxon>Bacillaceae</taxon>
    </lineage>
</organism>
<feature type="compositionally biased region" description="Basic and acidic residues" evidence="1">
    <location>
        <begin position="29"/>
        <end position="43"/>
    </location>
</feature>
<dbReference type="AlphaFoldDB" id="A0A3R9P7I6"/>
<feature type="region of interest" description="Disordered" evidence="1">
    <location>
        <begin position="23"/>
        <end position="61"/>
    </location>
</feature>
<evidence type="ECO:0000256" key="1">
    <source>
        <dbReference type="SAM" id="MobiDB-lite"/>
    </source>
</evidence>
<proteinExistence type="predicted"/>
<gene>
    <name evidence="2" type="ORF">D7Z54_04820</name>
</gene>
<sequence>MELLVRKEERIEFARFIFWDKPSAGGKTGDSRGMKWCSSEKHEAKTRRPKNEVEGSQKWVR</sequence>
<accession>A0A3R9P7I6</accession>
<protein>
    <submittedName>
        <fullName evidence="2">Uncharacterized protein</fullName>
    </submittedName>
</protein>
<evidence type="ECO:0000313" key="2">
    <source>
        <dbReference type="EMBL" id="RSL34479.1"/>
    </source>
</evidence>
<reference evidence="2 3" key="1">
    <citation type="submission" date="2018-10" db="EMBL/GenBank/DDBJ databases">
        <title>Draft genome sequence of Bacillus salarius IM0101, isolated from a hypersaline soil in Inner Mongolia, China.</title>
        <authorList>
            <person name="Yamprayoonswat W."/>
            <person name="Boonvisut S."/>
            <person name="Jumpathong W."/>
            <person name="Sittihan S."/>
            <person name="Ruangsuj P."/>
            <person name="Wanthongcharoen S."/>
            <person name="Thongpramul N."/>
            <person name="Pimmason S."/>
            <person name="Yu B."/>
            <person name="Yasawong M."/>
        </authorList>
    </citation>
    <scope>NUCLEOTIDE SEQUENCE [LARGE SCALE GENOMIC DNA]</scope>
    <source>
        <strain evidence="2 3">IM0101</strain>
    </source>
</reference>
<dbReference type="Proteomes" id="UP000275076">
    <property type="component" value="Unassembled WGS sequence"/>
</dbReference>
<evidence type="ECO:0000313" key="3">
    <source>
        <dbReference type="Proteomes" id="UP000275076"/>
    </source>
</evidence>
<dbReference type="EMBL" id="RBVX01000003">
    <property type="protein sequence ID" value="RSL34479.1"/>
    <property type="molecule type" value="Genomic_DNA"/>
</dbReference>
<comment type="caution">
    <text evidence="2">The sequence shown here is derived from an EMBL/GenBank/DDBJ whole genome shotgun (WGS) entry which is preliminary data.</text>
</comment>